<keyword evidence="3" id="KW-0808">Transferase</keyword>
<dbReference type="PANTHER" id="PTHR24361:SF678">
    <property type="entry name" value="SPORULATION-SPECIFIC PROTEIN 1"/>
    <property type="match status" value="1"/>
</dbReference>
<dbReference type="EMBL" id="FNIT01000002">
    <property type="protein sequence ID" value="SDN85925.1"/>
    <property type="molecule type" value="Genomic_DNA"/>
</dbReference>
<dbReference type="SMART" id="SM00220">
    <property type="entry name" value="S_TKc"/>
    <property type="match status" value="1"/>
</dbReference>
<organism evidence="3 4">
    <name type="scientific">Aureimonas jatrophae</name>
    <dbReference type="NCBI Taxonomy" id="1166073"/>
    <lineage>
        <taxon>Bacteria</taxon>
        <taxon>Pseudomonadati</taxon>
        <taxon>Pseudomonadota</taxon>
        <taxon>Alphaproteobacteria</taxon>
        <taxon>Hyphomicrobiales</taxon>
        <taxon>Aurantimonadaceae</taxon>
        <taxon>Aureimonas</taxon>
    </lineage>
</organism>
<dbReference type="GO" id="GO:0005524">
    <property type="term" value="F:ATP binding"/>
    <property type="evidence" value="ECO:0007669"/>
    <property type="project" value="InterPro"/>
</dbReference>
<gene>
    <name evidence="3" type="ORF">SAMN05192530_102223</name>
</gene>
<keyword evidence="4" id="KW-1185">Reference proteome</keyword>
<feature type="region of interest" description="Disordered" evidence="1">
    <location>
        <begin position="738"/>
        <end position="763"/>
    </location>
</feature>
<reference evidence="3 4" key="1">
    <citation type="submission" date="2016-10" db="EMBL/GenBank/DDBJ databases">
        <authorList>
            <person name="de Groot N.N."/>
        </authorList>
    </citation>
    <scope>NUCLEOTIDE SEQUENCE [LARGE SCALE GENOMIC DNA]</scope>
    <source>
        <strain evidence="4">L7-484,KACC 16230,DSM 25025</strain>
    </source>
</reference>
<evidence type="ECO:0000313" key="4">
    <source>
        <dbReference type="Proteomes" id="UP000198793"/>
    </source>
</evidence>
<keyword evidence="3" id="KW-0418">Kinase</keyword>
<dbReference type="PROSITE" id="PS50011">
    <property type="entry name" value="PROTEIN_KINASE_DOM"/>
    <property type="match status" value="1"/>
</dbReference>
<evidence type="ECO:0000256" key="1">
    <source>
        <dbReference type="SAM" id="MobiDB-lite"/>
    </source>
</evidence>
<dbReference type="STRING" id="1166073.SAMN05192530_102223"/>
<feature type="domain" description="Protein kinase" evidence="2">
    <location>
        <begin position="313"/>
        <end position="669"/>
    </location>
</feature>
<dbReference type="Pfam" id="PF00069">
    <property type="entry name" value="Pkinase"/>
    <property type="match status" value="1"/>
</dbReference>
<evidence type="ECO:0000259" key="2">
    <source>
        <dbReference type="PROSITE" id="PS50011"/>
    </source>
</evidence>
<dbReference type="GO" id="GO:0005737">
    <property type="term" value="C:cytoplasm"/>
    <property type="evidence" value="ECO:0007669"/>
    <property type="project" value="TreeGrafter"/>
</dbReference>
<dbReference type="PANTHER" id="PTHR24361">
    <property type="entry name" value="MITOGEN-ACTIVATED KINASE KINASE KINASE"/>
    <property type="match status" value="1"/>
</dbReference>
<dbReference type="RefSeq" id="WP_090670225.1">
    <property type="nucleotide sequence ID" value="NZ_FNIT01000002.1"/>
</dbReference>
<dbReference type="GO" id="GO:0004672">
    <property type="term" value="F:protein kinase activity"/>
    <property type="evidence" value="ECO:0007669"/>
    <property type="project" value="InterPro"/>
</dbReference>
<dbReference type="OrthoDB" id="7161641at2"/>
<protein>
    <submittedName>
        <fullName evidence="3">Protein kinase domain-containing protein</fullName>
    </submittedName>
</protein>
<dbReference type="AlphaFoldDB" id="A0A1H0EUA9"/>
<dbReference type="InterPro" id="IPR011009">
    <property type="entry name" value="Kinase-like_dom_sf"/>
</dbReference>
<dbReference type="Proteomes" id="UP000198793">
    <property type="component" value="Unassembled WGS sequence"/>
</dbReference>
<name>A0A1H0EUA9_9HYPH</name>
<evidence type="ECO:0000313" key="3">
    <source>
        <dbReference type="EMBL" id="SDN85925.1"/>
    </source>
</evidence>
<dbReference type="Gene3D" id="1.10.510.10">
    <property type="entry name" value="Transferase(Phosphotransferase) domain 1"/>
    <property type="match status" value="2"/>
</dbReference>
<proteinExistence type="predicted"/>
<dbReference type="InterPro" id="IPR053235">
    <property type="entry name" value="Ser_Thr_kinase"/>
</dbReference>
<dbReference type="InterPro" id="IPR000719">
    <property type="entry name" value="Prot_kinase_dom"/>
</dbReference>
<dbReference type="SUPFAM" id="SSF56112">
    <property type="entry name" value="Protein kinase-like (PK-like)"/>
    <property type="match status" value="1"/>
</dbReference>
<sequence length="809" mass="84987">MSQIRSGATLNVSTSTIQEAQNFLSKAADDRKNIYGRQDSRTGEITLYAKSGTSTRHLIRDKTSQAMAGLRGQTGASASHFTTKQALGREGVQKLLERALQPGTMGGSSTLPQRGIDELFKALTAHVEGNGSALRAADLAASMPTLDRLAVVRGAAQTLHAAASEPKGARISDIGAAAIREGADALRAALVAGRQPTGADLADALRGGFAAQHPDRADQMSLMLRSRGDLKEGVASEVRAELDRIMPGHGLTADQIGALANEAVDIVGAEACGVRAVPGSETQVKGPRFRDNNGVEQDITFTIPAFTQGDKTFSPQNYVTAGGFGHILTMREPGGAQLIMKVPIVRNENSDQTLSPTPEHMNKARQAARTEIENHLRAEGSGHDNVLRMVGAMELPDGNIGILLEYADGGSVDDLQNAMNDPSIRASPGMNVQSGQVSDADVETMTLTVAHEMLLGLHHLHETQNVTSTDSKHANTLLVSQGTADNGLPIMAVKLSDFGTLAPGSRSVPLSQANPIDSPAYMAPEFDVAQTQLRREQGTQQRDLKNDILPHLDGRIQNQEGDMLFDAIGEAAGRNASTATISEKVDIWGTGVSLVNMMSGQNVDPNALAAFAGSPADAIQPGVNGAVAPGALFTSFAASPATINFMNDLMRGSPDQRLDAFAALRHPALRQAGVVSNESKVLIGTVNEMRNALRSNDPNRIAQARANVDLARAELDAKRQAIAQPFVPPAFRTSVSLPAPPLAASNPPSPLGVPANPAPQGNSLRREIDDLISAVRSGDKQSISAASLALSEGIDLHKGPVPAIPTGQS</sequence>
<accession>A0A1H0EUA9</accession>